<protein>
    <submittedName>
        <fullName evidence="2">Uncharacterized protein LOC106173033</fullName>
    </submittedName>
</protein>
<dbReference type="RefSeq" id="XP_013409467.1">
    <property type="nucleotide sequence ID" value="XM_013554013.1"/>
</dbReference>
<dbReference type="KEGG" id="lak:106173033"/>
<dbReference type="AlphaFoldDB" id="A0A1S3JGE3"/>
<organism evidence="1 2">
    <name type="scientific">Lingula anatina</name>
    <name type="common">Brachiopod</name>
    <name type="synonym">Lingula unguis</name>
    <dbReference type="NCBI Taxonomy" id="7574"/>
    <lineage>
        <taxon>Eukaryota</taxon>
        <taxon>Metazoa</taxon>
        <taxon>Spiralia</taxon>
        <taxon>Lophotrochozoa</taxon>
        <taxon>Brachiopoda</taxon>
        <taxon>Linguliformea</taxon>
        <taxon>Lingulata</taxon>
        <taxon>Lingulida</taxon>
        <taxon>Linguloidea</taxon>
        <taxon>Lingulidae</taxon>
        <taxon>Lingula</taxon>
    </lineage>
</organism>
<dbReference type="InParanoid" id="A0A1S3JGE3"/>
<dbReference type="Proteomes" id="UP000085678">
    <property type="component" value="Unplaced"/>
</dbReference>
<reference evidence="2" key="1">
    <citation type="submission" date="2025-08" db="UniProtKB">
        <authorList>
            <consortium name="RefSeq"/>
        </authorList>
    </citation>
    <scope>IDENTIFICATION</scope>
    <source>
        <tissue evidence="2">Gonads</tissue>
    </source>
</reference>
<dbReference type="GeneID" id="106173033"/>
<sequence length="141" mass="15823">MDKFNKGKEMLGDVTAKVTEKGTKVYEKLTGPEGEQAASRIKQSAGKLGQQTYAFGAKISGILSPYINTKSDQGKLRLGYTVIALFIGYQIFKQMKKRSKTVVEDKKEQEKLAWAVQVISQHERKLAIDQQASLKQLQEKK</sequence>
<accession>A0A1S3JGE3</accession>
<evidence type="ECO:0000313" key="1">
    <source>
        <dbReference type="Proteomes" id="UP000085678"/>
    </source>
</evidence>
<evidence type="ECO:0000313" key="2">
    <source>
        <dbReference type="RefSeq" id="XP_013409467.1"/>
    </source>
</evidence>
<keyword evidence="1" id="KW-1185">Reference proteome</keyword>
<gene>
    <name evidence="2" type="primary">LOC106173033</name>
</gene>
<name>A0A1S3JGE3_LINAN</name>
<proteinExistence type="predicted"/>